<dbReference type="RefSeq" id="WP_045957383.1">
    <property type="nucleotide sequence ID" value="NZ_FO704551.1"/>
</dbReference>
<proteinExistence type="predicted"/>
<dbReference type="KEGG" id="xpo:XPG1_0167"/>
<keyword evidence="2" id="KW-1185">Reference proteome</keyword>
<sequence>MNVNEINLESLRLNMDNYFLSVPNLPTTNDNEKITVTAQVVDINGDYLSNTQIFISDSISGNLNRVKIYDADQNNEIPIITQDNKEGFLINTDGQGKILFFIKPYQSLPVILNLYSNVTGSTKLVAAKHTVFIVNNSLDSMETKFDQPQILNFFGENLKSDGDSKFEVDIPNYDKKKLGDYILLFVNEEYTNYYIRVEDQSNAHIFTKLPYGIFKKDIYSNFFYVLIRDSGDIIEEKSNALPLTYKGRPNKPWTDVYRTYEQCKVYSSGGALVNEDYDVINDATIAEQNPENAGLFVKITGTNDPNDNSKVPFGANITLNMYINSSTRTVTKSYNQTMQTHPDDIGGKTATLKISIDHSDIKNNMGYEDGTNGHIFFDYQIGDDTDLNVTYGKVWKSEIDTDPYA</sequence>
<dbReference type="STRING" id="1354304.XPG1_0167"/>
<reference evidence="1 2" key="1">
    <citation type="submission" date="2013-07" db="EMBL/GenBank/DDBJ databases">
        <authorList>
            <person name="Genoscope - CEA"/>
        </authorList>
    </citation>
    <scope>NUCLEOTIDE SEQUENCE [LARGE SCALE GENOMIC DNA]</scope>
    <source>
        <strain evidence="1 2">G6</strain>
    </source>
</reference>
<organism evidence="1 2">
    <name type="scientific">Xenorhabdus poinarii G6</name>
    <dbReference type="NCBI Taxonomy" id="1354304"/>
    <lineage>
        <taxon>Bacteria</taxon>
        <taxon>Pseudomonadati</taxon>
        <taxon>Pseudomonadota</taxon>
        <taxon>Gammaproteobacteria</taxon>
        <taxon>Enterobacterales</taxon>
        <taxon>Morganellaceae</taxon>
        <taxon>Xenorhabdus</taxon>
    </lineage>
</organism>
<evidence type="ECO:0000313" key="1">
    <source>
        <dbReference type="EMBL" id="CDG19822.1"/>
    </source>
</evidence>
<protein>
    <submittedName>
        <fullName evidence="1">Uncharacterized protein</fullName>
    </submittedName>
</protein>
<dbReference type="HOGENOM" id="CLU_027425_0_0_6"/>
<gene>
    <name evidence="1" type="ORF">XPG1_0167</name>
</gene>
<dbReference type="EMBL" id="FO704551">
    <property type="protein sequence ID" value="CDG19822.1"/>
    <property type="molecule type" value="Genomic_DNA"/>
</dbReference>
<accession>A0A068QXT2</accession>
<evidence type="ECO:0000313" key="2">
    <source>
        <dbReference type="Proteomes" id="UP000032735"/>
    </source>
</evidence>
<dbReference type="AlphaFoldDB" id="A0A068QXT2"/>
<dbReference type="Proteomes" id="UP000032735">
    <property type="component" value="Chromosome"/>
</dbReference>
<name>A0A068QXT2_9GAMM</name>
<dbReference type="OrthoDB" id="6448149at2"/>